<evidence type="ECO:0000313" key="6">
    <source>
        <dbReference type="Proteomes" id="UP000031057"/>
    </source>
</evidence>
<dbReference type="InterPro" id="IPR036250">
    <property type="entry name" value="AcylCo_DH-like_C"/>
</dbReference>
<dbReference type="InterPro" id="IPR037069">
    <property type="entry name" value="AcylCoA_DH/ox_N_sf"/>
</dbReference>
<reference evidence="5 6" key="1">
    <citation type="submission" date="2014-10" db="EMBL/GenBank/DDBJ databases">
        <title>Genome sequence of Novosphingobium malaysiense MUSC 273(T).</title>
        <authorList>
            <person name="Lee L.-H."/>
        </authorList>
    </citation>
    <scope>NUCLEOTIDE SEQUENCE [LARGE SCALE GENOMIC DNA]</scope>
    <source>
        <strain evidence="5 6">MUSC 273</strain>
    </source>
</reference>
<dbReference type="Gene3D" id="2.40.110.10">
    <property type="entry name" value="Butyryl-CoA Dehydrogenase, subunit A, domain 2"/>
    <property type="match status" value="1"/>
</dbReference>
<feature type="domain" description="Acyl-CoA dehydrogenase C-terminal" evidence="4">
    <location>
        <begin position="251"/>
        <end position="382"/>
    </location>
</feature>
<dbReference type="RefSeq" id="WP_039278103.1">
    <property type="nucleotide sequence ID" value="NZ_JTDI01000001.1"/>
</dbReference>
<evidence type="ECO:0000259" key="3">
    <source>
        <dbReference type="Pfam" id="PF02771"/>
    </source>
</evidence>
<dbReference type="SUPFAM" id="SSF56645">
    <property type="entry name" value="Acyl-CoA dehydrogenase NM domain-like"/>
    <property type="match status" value="1"/>
</dbReference>
<dbReference type="PANTHER" id="PTHR48083:SF19">
    <property type="entry name" value="FLAVIN-DEPENDENT MONOOXYGENASE, OXYGENASE SUBUNIT HSAA"/>
    <property type="match status" value="1"/>
</dbReference>
<evidence type="ECO:0000256" key="2">
    <source>
        <dbReference type="ARBA" id="ARBA00049661"/>
    </source>
</evidence>
<dbReference type="Gene3D" id="1.10.540.10">
    <property type="entry name" value="Acyl-CoA dehydrogenase/oxidase, N-terminal domain"/>
    <property type="match status" value="1"/>
</dbReference>
<dbReference type="EMBL" id="JTDI01000001">
    <property type="protein sequence ID" value="KHK92925.1"/>
    <property type="molecule type" value="Genomic_DNA"/>
</dbReference>
<feature type="domain" description="Acyl-CoA dehydrogenase/oxidase N-terminal" evidence="3">
    <location>
        <begin position="32"/>
        <end position="100"/>
    </location>
</feature>
<comment type="similarity">
    <text evidence="2">Belongs to the HpaH/HsaA monooxygenase family.</text>
</comment>
<organism evidence="5 6">
    <name type="scientific">Novosphingobium malaysiense</name>
    <dbReference type="NCBI Taxonomy" id="1348853"/>
    <lineage>
        <taxon>Bacteria</taxon>
        <taxon>Pseudomonadati</taxon>
        <taxon>Pseudomonadota</taxon>
        <taxon>Alphaproteobacteria</taxon>
        <taxon>Sphingomonadales</taxon>
        <taxon>Sphingomonadaceae</taxon>
        <taxon>Novosphingobium</taxon>
    </lineage>
</organism>
<dbReference type="AlphaFoldDB" id="A0A0B1ZP42"/>
<protein>
    <submittedName>
        <fullName evidence="5">Uncharacterized protein</fullName>
    </submittedName>
</protein>
<name>A0A0B1ZP42_9SPHN</name>
<dbReference type="STRING" id="1348853.LK12_00575"/>
<evidence type="ECO:0000259" key="4">
    <source>
        <dbReference type="Pfam" id="PF08028"/>
    </source>
</evidence>
<proteinExistence type="inferred from homology"/>
<dbReference type="Gene3D" id="1.20.140.10">
    <property type="entry name" value="Butyryl-CoA Dehydrogenase, subunit A, domain 3"/>
    <property type="match status" value="1"/>
</dbReference>
<dbReference type="PANTHER" id="PTHR48083">
    <property type="entry name" value="MEDIUM-CHAIN SPECIFIC ACYL-COA DEHYDROGENASE, MITOCHONDRIAL-RELATED"/>
    <property type="match status" value="1"/>
</dbReference>
<dbReference type="GO" id="GO:0005737">
    <property type="term" value="C:cytoplasm"/>
    <property type="evidence" value="ECO:0007669"/>
    <property type="project" value="TreeGrafter"/>
</dbReference>
<dbReference type="InterPro" id="IPR046373">
    <property type="entry name" value="Acyl-CoA_Oxase/DH_mid-dom_sf"/>
</dbReference>
<dbReference type="GO" id="GO:0033539">
    <property type="term" value="P:fatty acid beta-oxidation using acyl-CoA dehydrogenase"/>
    <property type="evidence" value="ECO:0007669"/>
    <property type="project" value="TreeGrafter"/>
</dbReference>
<accession>A0A0B1ZP42</accession>
<dbReference type="GO" id="GO:0003995">
    <property type="term" value="F:acyl-CoA dehydrogenase activity"/>
    <property type="evidence" value="ECO:0007669"/>
    <property type="project" value="TreeGrafter"/>
</dbReference>
<keyword evidence="6" id="KW-1185">Reference proteome</keyword>
<dbReference type="Pfam" id="PF08028">
    <property type="entry name" value="Acyl-CoA_dh_2"/>
    <property type="match status" value="1"/>
</dbReference>
<dbReference type="InterPro" id="IPR009100">
    <property type="entry name" value="AcylCoA_DH/oxidase_NM_dom_sf"/>
</dbReference>
<dbReference type="InterPro" id="IPR050741">
    <property type="entry name" value="Acyl-CoA_dehydrogenase"/>
</dbReference>
<gene>
    <name evidence="5" type="ORF">LK12_00575</name>
</gene>
<sequence>MATVDTAKRAPSFADVSYEETVRRARDLVPVLRERAARAEEARIILPETLAELHSTGVLRALQPKRWGGMELPFEACFDVAYELGRGCASTSWAGVNLLIHHWMMGLWDEAAQQDVWGEDPEALIASGVATACGKARAVEGGYRLSGRWNFSSGVNVATWNMLGMTVVEGEDEGEQYLVVIPKADYTIVDDWQVLGMRSTGSMTVEVDDVFVPSHRALNVMDLRGGSSAPGTRTNTSALYRVAMSGFSGHIIASTLVGNARAALELTVDTVKKKSSGYTGAKLREVQAVQLRAAAAGTRIDTAQMLVRGEMAEAQAYAEANQVPDLERKLRAKRNVSYAVSLCTEAIDLLAALGGAHGIYDSNPLQRVFRDNRAGATHIQFNQDMNFSTWGLLALGGEVKAPTL</sequence>
<dbReference type="InterPro" id="IPR013107">
    <property type="entry name" value="Acyl-CoA_DH_C"/>
</dbReference>
<dbReference type="Proteomes" id="UP000031057">
    <property type="component" value="Unassembled WGS sequence"/>
</dbReference>
<dbReference type="Pfam" id="PF02771">
    <property type="entry name" value="Acyl-CoA_dh_N"/>
    <property type="match status" value="1"/>
</dbReference>
<evidence type="ECO:0000313" key="5">
    <source>
        <dbReference type="EMBL" id="KHK92925.1"/>
    </source>
</evidence>
<keyword evidence="1" id="KW-0560">Oxidoreductase</keyword>
<dbReference type="SUPFAM" id="SSF47203">
    <property type="entry name" value="Acyl-CoA dehydrogenase C-terminal domain-like"/>
    <property type="match status" value="1"/>
</dbReference>
<dbReference type="GO" id="GO:0050660">
    <property type="term" value="F:flavin adenine dinucleotide binding"/>
    <property type="evidence" value="ECO:0007669"/>
    <property type="project" value="InterPro"/>
</dbReference>
<dbReference type="OrthoDB" id="7316074at2"/>
<evidence type="ECO:0000256" key="1">
    <source>
        <dbReference type="ARBA" id="ARBA00023002"/>
    </source>
</evidence>
<dbReference type="PIRSF" id="PIRSF016578">
    <property type="entry name" value="HsaA"/>
    <property type="match status" value="1"/>
</dbReference>
<dbReference type="GO" id="GO:0016712">
    <property type="term" value="F:oxidoreductase activity, acting on paired donors, with incorporation or reduction of molecular oxygen, reduced flavin or flavoprotein as one donor, and incorporation of one atom of oxygen"/>
    <property type="evidence" value="ECO:0007669"/>
    <property type="project" value="TreeGrafter"/>
</dbReference>
<comment type="caution">
    <text evidence="5">The sequence shown here is derived from an EMBL/GenBank/DDBJ whole genome shotgun (WGS) entry which is preliminary data.</text>
</comment>
<dbReference type="InterPro" id="IPR013786">
    <property type="entry name" value="AcylCoA_DH/ox_N"/>
</dbReference>